<keyword evidence="5" id="KW-0804">Transcription</keyword>
<name>A0A4V6ASX6_COLLU</name>
<evidence type="ECO:0000256" key="7">
    <source>
        <dbReference type="SAM" id="MobiDB-lite"/>
    </source>
</evidence>
<dbReference type="AlphaFoldDB" id="A0A4V6ASX6"/>
<evidence type="ECO:0000313" key="10">
    <source>
        <dbReference type="Proteomes" id="UP000298787"/>
    </source>
</evidence>
<evidence type="ECO:0000256" key="3">
    <source>
        <dbReference type="ARBA" id="ARBA00023125"/>
    </source>
</evidence>
<dbReference type="InterPro" id="IPR033896">
    <property type="entry name" value="MEF2-like_N"/>
</dbReference>
<dbReference type="PROSITE" id="PS00350">
    <property type="entry name" value="MADS_BOX_1"/>
    <property type="match status" value="1"/>
</dbReference>
<sequence>MGRKKIQIARIMDERNRHVTFTKRKFGLMKKAYELSVLCDCEIALIIFNSTNKLFQYASTDMDKVLLKYTEYNEPHESRTNSDIVDTLRKKGLNGCDSPDIEADDSAGQSPESDDKYRKINEDIDLMINRQRICQGVPPSSYDMGASIPASNPGSLLYSHPGLGCGIGNHNLLPISHTHLQRNSLSPQRAPSPGNTGLMGSELPSTVVSTVGNASYANHCTSPGLLSGGVNKNMQEKSPPMSLSRKPDLRTLMPPSNKCNNMPTINQRINHSQSAQTLSTPAVSIAAQTLPGQGLGGYPSTLASSYGTEFSLGSDMSSLSGFGASGLGSVTNWQQQQIQNLQHSALGHMGNLCQNTNLNHPSGNQHLHIKSEPASPPRDRSVGMIGLGGGVTTAGYSSVGGRGPNEPGRSPADSASSCGSSYEGSEEREDHLGNDNFLLRPLSSQEEHHSPNCLDFVPRTLRSDDLLCAVSRHASNIRRDR</sequence>
<dbReference type="PROSITE" id="PS50066">
    <property type="entry name" value="MADS_BOX_2"/>
    <property type="match status" value="1"/>
</dbReference>
<dbReference type="PRINTS" id="PR00404">
    <property type="entry name" value="MADSDOMAIN"/>
</dbReference>
<dbReference type="GO" id="GO:0030154">
    <property type="term" value="P:cell differentiation"/>
    <property type="evidence" value="ECO:0007669"/>
    <property type="project" value="TreeGrafter"/>
</dbReference>
<dbReference type="FunFam" id="3.40.1810.10:FF:000001">
    <property type="entry name" value="Myocyte-specific enhancer factor 2A homolog"/>
    <property type="match status" value="1"/>
</dbReference>
<dbReference type="InterPro" id="IPR002100">
    <property type="entry name" value="TF_MADSbox"/>
</dbReference>
<dbReference type="Gene3D" id="3.40.1810.10">
    <property type="entry name" value="Transcription factor, MADS-box"/>
    <property type="match status" value="1"/>
</dbReference>
<reference evidence="9 10" key="1">
    <citation type="submission" date="2019-01" db="EMBL/GenBank/DDBJ databases">
        <title>Genome Assembly of Collichthys lucidus.</title>
        <authorList>
            <person name="Cai M."/>
            <person name="Xiao S."/>
        </authorList>
    </citation>
    <scope>NUCLEOTIDE SEQUENCE [LARGE SCALE GENOMIC DNA]</scope>
    <source>
        <strain evidence="9">JT15FE1705JMU</strain>
        <tissue evidence="9">Muscle</tissue>
    </source>
</reference>
<evidence type="ECO:0000256" key="6">
    <source>
        <dbReference type="ARBA" id="ARBA00023242"/>
    </source>
</evidence>
<comment type="subcellular location">
    <subcellularLocation>
        <location evidence="1">Nucleus</location>
    </subcellularLocation>
</comment>
<dbReference type="STRING" id="240159.A0A4V6ASX6"/>
<keyword evidence="4" id="KW-0010">Activator</keyword>
<dbReference type="SMART" id="SM00432">
    <property type="entry name" value="MADS"/>
    <property type="match status" value="1"/>
</dbReference>
<dbReference type="InterPro" id="IPR022102">
    <property type="entry name" value="HJURP_C"/>
</dbReference>
<dbReference type="PANTHER" id="PTHR11945:SF23">
    <property type="entry name" value="MYOCYTE-SPECIFIC ENHANCER FACTOR 2D"/>
    <property type="match status" value="1"/>
</dbReference>
<feature type="region of interest" description="Disordered" evidence="7">
    <location>
        <begin position="227"/>
        <end position="250"/>
    </location>
</feature>
<feature type="domain" description="MADS-box" evidence="8">
    <location>
        <begin position="1"/>
        <end position="61"/>
    </location>
</feature>
<keyword evidence="2" id="KW-0805">Transcription regulation</keyword>
<feature type="compositionally biased region" description="Polar residues" evidence="7">
    <location>
        <begin position="354"/>
        <end position="365"/>
    </location>
</feature>
<dbReference type="GO" id="GO:0000978">
    <property type="term" value="F:RNA polymerase II cis-regulatory region sequence-specific DNA binding"/>
    <property type="evidence" value="ECO:0007669"/>
    <property type="project" value="TreeGrafter"/>
</dbReference>
<dbReference type="GO" id="GO:0005634">
    <property type="term" value="C:nucleus"/>
    <property type="evidence" value="ECO:0007669"/>
    <property type="project" value="UniProtKB-SubCell"/>
</dbReference>
<organism evidence="9 10">
    <name type="scientific">Collichthys lucidus</name>
    <name type="common">Big head croaker</name>
    <name type="synonym">Sciaena lucida</name>
    <dbReference type="NCBI Taxonomy" id="240159"/>
    <lineage>
        <taxon>Eukaryota</taxon>
        <taxon>Metazoa</taxon>
        <taxon>Chordata</taxon>
        <taxon>Craniata</taxon>
        <taxon>Vertebrata</taxon>
        <taxon>Euteleostomi</taxon>
        <taxon>Actinopterygii</taxon>
        <taxon>Neopterygii</taxon>
        <taxon>Teleostei</taxon>
        <taxon>Neoteleostei</taxon>
        <taxon>Acanthomorphata</taxon>
        <taxon>Eupercaria</taxon>
        <taxon>Sciaenidae</taxon>
        <taxon>Collichthys</taxon>
    </lineage>
</organism>
<evidence type="ECO:0000313" key="9">
    <source>
        <dbReference type="EMBL" id="TKS85072.1"/>
    </source>
</evidence>
<evidence type="ECO:0000259" key="8">
    <source>
        <dbReference type="PROSITE" id="PS50066"/>
    </source>
</evidence>
<keyword evidence="3" id="KW-0238">DNA-binding</keyword>
<feature type="region of interest" description="Disordered" evidence="7">
    <location>
        <begin position="354"/>
        <end position="433"/>
    </location>
</feature>
<proteinExistence type="predicted"/>
<dbReference type="GO" id="GO:0046983">
    <property type="term" value="F:protein dimerization activity"/>
    <property type="evidence" value="ECO:0007669"/>
    <property type="project" value="InterPro"/>
</dbReference>
<dbReference type="Pfam" id="PF00319">
    <property type="entry name" value="SRF-TF"/>
    <property type="match status" value="1"/>
</dbReference>
<evidence type="ECO:0000256" key="1">
    <source>
        <dbReference type="ARBA" id="ARBA00004123"/>
    </source>
</evidence>
<protein>
    <submittedName>
        <fullName evidence="9">Myocyte-specific enhancer factor 2C</fullName>
    </submittedName>
</protein>
<dbReference type="Pfam" id="PF12347">
    <property type="entry name" value="HJURP_C"/>
    <property type="match status" value="1"/>
</dbReference>
<dbReference type="CDD" id="cd00265">
    <property type="entry name" value="MADS_MEF2_like"/>
    <property type="match status" value="1"/>
</dbReference>
<feature type="region of interest" description="Disordered" evidence="7">
    <location>
        <begin position="95"/>
        <end position="116"/>
    </location>
</feature>
<dbReference type="EMBL" id="CM014093">
    <property type="protein sequence ID" value="TKS85072.1"/>
    <property type="molecule type" value="Genomic_DNA"/>
</dbReference>
<dbReference type="GO" id="GO:0045944">
    <property type="term" value="P:positive regulation of transcription by RNA polymerase II"/>
    <property type="evidence" value="ECO:0007669"/>
    <property type="project" value="InterPro"/>
</dbReference>
<dbReference type="InterPro" id="IPR036879">
    <property type="entry name" value="TF_MADSbox_sf"/>
</dbReference>
<dbReference type="PANTHER" id="PTHR11945">
    <property type="entry name" value="MADS BOX PROTEIN"/>
    <property type="match status" value="1"/>
</dbReference>
<feature type="compositionally biased region" description="Low complexity" evidence="7">
    <location>
        <begin position="409"/>
        <end position="423"/>
    </location>
</feature>
<keyword evidence="6" id="KW-0539">Nucleus</keyword>
<evidence type="ECO:0000256" key="4">
    <source>
        <dbReference type="ARBA" id="ARBA00023159"/>
    </source>
</evidence>
<dbReference type="GO" id="GO:0000981">
    <property type="term" value="F:DNA-binding transcription factor activity, RNA polymerase II-specific"/>
    <property type="evidence" value="ECO:0007669"/>
    <property type="project" value="TreeGrafter"/>
</dbReference>
<accession>A0A4V6ASX6</accession>
<dbReference type="SUPFAM" id="SSF55455">
    <property type="entry name" value="SRF-like"/>
    <property type="match status" value="1"/>
</dbReference>
<evidence type="ECO:0000256" key="5">
    <source>
        <dbReference type="ARBA" id="ARBA00023163"/>
    </source>
</evidence>
<gene>
    <name evidence="9" type="ORF">D9C73_018159</name>
</gene>
<dbReference type="Proteomes" id="UP000298787">
    <property type="component" value="Chromosome 16"/>
</dbReference>
<evidence type="ECO:0000256" key="2">
    <source>
        <dbReference type="ARBA" id="ARBA00023015"/>
    </source>
</evidence>
<feature type="compositionally biased region" description="Gly residues" evidence="7">
    <location>
        <begin position="385"/>
        <end position="403"/>
    </location>
</feature>
<keyword evidence="10" id="KW-1185">Reference proteome</keyword>